<dbReference type="InterPro" id="IPR051319">
    <property type="entry name" value="Oligoribo/pAp-PDE_c-di-AMP_PDE"/>
</dbReference>
<dbReference type="AlphaFoldDB" id="A0A2H0UX02"/>
<dbReference type="PANTHER" id="PTHR47618">
    <property type="entry name" value="BIFUNCTIONAL OLIGORIBONUCLEASE AND PAP PHOSPHATASE NRNA"/>
    <property type="match status" value="1"/>
</dbReference>
<dbReference type="PANTHER" id="PTHR47618:SF1">
    <property type="entry name" value="BIFUNCTIONAL OLIGORIBONUCLEASE AND PAP PHOSPHATASE NRNA"/>
    <property type="match status" value="1"/>
</dbReference>
<evidence type="ECO:0000313" key="2">
    <source>
        <dbReference type="Proteomes" id="UP000228906"/>
    </source>
</evidence>
<evidence type="ECO:0008006" key="3">
    <source>
        <dbReference type="Google" id="ProtNLM"/>
    </source>
</evidence>
<dbReference type="Proteomes" id="UP000228906">
    <property type="component" value="Unassembled WGS sequence"/>
</dbReference>
<sequence length="332" mass="37400">MEELKKLKKLIDKHQNFTIIFSEEKLNDSVPAAAAFFYILKQLNKNAKFIQDIPANAHFLLPNYEPINQTSSKTTSINPIVYFIIGVASPEPINRYLAPNSYLVNIDNCANNNFGNLNLTEEQPPTLSELALDIISFLDENENLFSIETASALLSGLLGDSFHSPSTSNKQPLAAATIQKIGFLIDQGANIKAIARQIHESEPETRPVEERALELCAKILSKLNISERRNTGWALLEKEIFETTDSSPKDLPFALKKLSSGMFPFQNFFLLWEQHNLPIEIQGIFYSPHLLQLNKITNSFNGWQKGQGVLFKTSETNLLNVKNRILEILELP</sequence>
<protein>
    <recommendedName>
        <fullName evidence="3">DDH domain-containing protein</fullName>
    </recommendedName>
</protein>
<dbReference type="Gene3D" id="3.90.1640.10">
    <property type="entry name" value="inorganic pyrophosphatase (n-terminal core)"/>
    <property type="match status" value="1"/>
</dbReference>
<gene>
    <name evidence="1" type="ORF">COU03_02320</name>
</gene>
<dbReference type="SUPFAM" id="SSF64182">
    <property type="entry name" value="DHH phosphoesterases"/>
    <property type="match status" value="1"/>
</dbReference>
<accession>A0A2H0UX02</accession>
<dbReference type="EMBL" id="PFAV01000040">
    <property type="protein sequence ID" value="PIR91358.1"/>
    <property type="molecule type" value="Genomic_DNA"/>
</dbReference>
<reference evidence="2" key="1">
    <citation type="submission" date="2017-09" db="EMBL/GenBank/DDBJ databases">
        <title>Depth-based differentiation of microbial function through sediment-hosted aquifers and enrichment of novel symbionts in the deep terrestrial subsurface.</title>
        <authorList>
            <person name="Probst A.J."/>
            <person name="Ladd B."/>
            <person name="Jarett J.K."/>
            <person name="Geller-Mcgrath D.E."/>
            <person name="Sieber C.M.K."/>
            <person name="Emerson J.B."/>
            <person name="Anantharaman K."/>
            <person name="Thomas B.C."/>
            <person name="Malmstrom R."/>
            <person name="Stieglmeier M."/>
            <person name="Klingl A."/>
            <person name="Woyke T."/>
            <person name="Ryan C.M."/>
            <person name="Banfield J.F."/>
        </authorList>
    </citation>
    <scope>NUCLEOTIDE SEQUENCE [LARGE SCALE GENOMIC DNA]</scope>
</reference>
<comment type="caution">
    <text evidence="1">The sequence shown here is derived from an EMBL/GenBank/DDBJ whole genome shotgun (WGS) entry which is preliminary data.</text>
</comment>
<evidence type="ECO:0000313" key="1">
    <source>
        <dbReference type="EMBL" id="PIR91358.1"/>
    </source>
</evidence>
<dbReference type="InterPro" id="IPR038763">
    <property type="entry name" value="DHH_sf"/>
</dbReference>
<organism evidence="1 2">
    <name type="scientific">bacterium (Candidatus Gribaldobacteria) CG10_big_fil_rev_8_21_14_0_10_41_12</name>
    <dbReference type="NCBI Taxonomy" id="2014277"/>
    <lineage>
        <taxon>Bacteria</taxon>
        <taxon>Candidatus Gribaldobacteria</taxon>
    </lineage>
</organism>
<name>A0A2H0UX02_9BACT</name>
<proteinExistence type="predicted"/>